<dbReference type="PANTHER" id="PTHR45527:SF1">
    <property type="entry name" value="FATTY ACID SYNTHASE"/>
    <property type="match status" value="1"/>
</dbReference>
<dbReference type="RefSeq" id="WP_378287842.1">
    <property type="nucleotide sequence ID" value="NZ_JBHSON010000076.1"/>
</dbReference>
<feature type="transmembrane region" description="Helical" evidence="4">
    <location>
        <begin position="783"/>
        <end position="806"/>
    </location>
</feature>
<keyword evidence="4" id="KW-1133">Transmembrane helix</keyword>
<feature type="transmembrane region" description="Helical" evidence="4">
    <location>
        <begin position="939"/>
        <end position="964"/>
    </location>
</feature>
<comment type="caution">
    <text evidence="6">The sequence shown here is derived from an EMBL/GenBank/DDBJ whole genome shotgun (WGS) entry which is preliminary data.</text>
</comment>
<evidence type="ECO:0000256" key="1">
    <source>
        <dbReference type="ARBA" id="ARBA00022450"/>
    </source>
</evidence>
<dbReference type="PROSITE" id="PS00455">
    <property type="entry name" value="AMP_BINDING"/>
    <property type="match status" value="1"/>
</dbReference>
<feature type="region of interest" description="Disordered" evidence="3">
    <location>
        <begin position="568"/>
        <end position="592"/>
    </location>
</feature>
<sequence length="1431" mass="154634">MTANGIDCATLGRAIGHISAGHVLACSRSGQGTRWRNGERLEHLFEERCDLLRAEGPHGQPAVDAGDFTLTYGELDARANRLARHLLAGGVGPGDRVGLLFDRAVHSYVGMLAVLKINAVYVPLDPGYPPDRLSFIAGDAGVRTVLSLAHLRDQLRDAGAEVLCLDEAEPRVAERPGHRLTDAEKGVPADDLCYIVYTSGSTGRPKGVAIEHSAICNFVRVAGEVYGIEGSDRVYQGMTIAFDFSVEEIWVPLAAGATLVPRPPGAALVGAELGEFLRDRRISALCCVPTLLATLDRDVPGLRFLLVSGEACPQDLVARWHRPGRRFLNVYGPTEATVTATWTELRPDRPVTIGVPLPTYSVVILDPVEDRALEPGRSGEIGIAGPGLAVGYVNRGDLTRRRFVRDFLGIEPNPSGRIYRTGDLGRFNAEGEIEYHGRIDTQIKIRGYRIELSEIESVLSEVPGIAQAVVGTYEPEPGMIELVAYYTCQNGHGNGHGSGNGHGNGHALANGHAHGNGHVHGNGHAGGHHANGHRERLHRRARERLPGYMVPAYFEELDVIPMLPSDKADRKRLPVPKGPRSMAVSGNGHSAPSTATERLLAAILCEVMHLESVPADAHFFEDLGANSLLMARSLAALRERSGPAALSMADVYKNPTVRKLAAMLDAPGPAAAGAAAEHASGADQGGATAVVRAPRRTSQYVLCGVLQLLLFLGTVFLSAQVALGYQWVTAASGPVEIYQRGVLYGCVFFGFLCVVPVLAKWALIGRWKPCEIRVWSLSYVRFWTVKTLVRTSPLMLFAGSPLYVLYLRMLGARIGRGAVIFSRTPVCTDLISVGAGTVIRERVAMAGYRADDGVITTGRVTLGAGAFAGEQTVLDIGTAMGDRAQLGHASSLHASQVIPAGERWHGCPARPTGSATDYVPIPGARCGTLRRFAYGFTQLFVMLTVTMPLATVILVEGFSYVPVLDRVIGPHPAGLASVAFFRDALVMSLVLFFGGGLAGLVLVVTLPRLVGLLVRPGRVYRLYGIHFWAQNAVRRATNAKFYTLLFGDSSYIVPYLRVLGYRFARPIVQTGTNFGTELRHHSPYRTTVGSGTMVSDGLSIMNADYSSTSFRVAEVRIGARTFFGNNIVLTPQSAIGDNVLLGTKTALPVDGRPREGIGLLGSPPFEIPRFVQRDRAFEHLETGAEFRRRLSGKNRYNLATMGLFLLVRWFGFFVVTTLWTVSEEMFQGNRALAIVTAVLTSLVSAVVYAALVERAVAGFRSLRPRLCSIYDPYFWWHERLWKLSGPTPFNGTPFRNLVWRLQGVRMGRRVFDDGCQMPERTTVTIGDDATLNAGCTIQCHSLEEGVFKLDRIALGAGCTLGVESFIHYGVTVGEGATVDADSFLMKGEEVPPNAVWRGNPAGQIRASAREVAPPPPVTVPVPAGGLRRAFP</sequence>
<dbReference type="InterPro" id="IPR000873">
    <property type="entry name" value="AMP-dep_synth/lig_dom"/>
</dbReference>
<keyword evidence="2" id="KW-0597">Phosphoprotein</keyword>
<dbReference type="EMBL" id="JBHSON010000076">
    <property type="protein sequence ID" value="MFC5751881.1"/>
    <property type="molecule type" value="Genomic_DNA"/>
</dbReference>
<dbReference type="Gene3D" id="3.40.50.12780">
    <property type="entry name" value="N-terminal domain of ligase-like"/>
    <property type="match status" value="1"/>
</dbReference>
<dbReference type="InterPro" id="IPR020845">
    <property type="entry name" value="AMP-binding_CS"/>
</dbReference>
<feature type="region of interest" description="Disordered" evidence="3">
    <location>
        <begin position="1410"/>
        <end position="1431"/>
    </location>
</feature>
<evidence type="ECO:0000313" key="7">
    <source>
        <dbReference type="Proteomes" id="UP001596074"/>
    </source>
</evidence>
<dbReference type="PANTHER" id="PTHR45527">
    <property type="entry name" value="NONRIBOSOMAL PEPTIDE SYNTHETASE"/>
    <property type="match status" value="1"/>
</dbReference>
<dbReference type="PROSITE" id="PS50075">
    <property type="entry name" value="CARRIER"/>
    <property type="match status" value="1"/>
</dbReference>
<evidence type="ECO:0000259" key="5">
    <source>
        <dbReference type="PROSITE" id="PS50075"/>
    </source>
</evidence>
<dbReference type="Gene3D" id="2.160.10.10">
    <property type="entry name" value="Hexapeptide repeat proteins"/>
    <property type="match status" value="2"/>
</dbReference>
<dbReference type="InterPro" id="IPR045851">
    <property type="entry name" value="AMP-bd_C_sf"/>
</dbReference>
<feature type="transmembrane region" description="Helical" evidence="4">
    <location>
        <begin position="741"/>
        <end position="763"/>
    </location>
</feature>
<dbReference type="InterPro" id="IPR006162">
    <property type="entry name" value="Ppantetheine_attach_site"/>
</dbReference>
<dbReference type="PROSITE" id="PS00012">
    <property type="entry name" value="PHOSPHOPANTETHEINE"/>
    <property type="match status" value="1"/>
</dbReference>
<dbReference type="InterPro" id="IPR001451">
    <property type="entry name" value="Hexapep"/>
</dbReference>
<dbReference type="Pfam" id="PF00501">
    <property type="entry name" value="AMP-binding"/>
    <property type="match status" value="1"/>
</dbReference>
<feature type="domain" description="Carrier" evidence="5">
    <location>
        <begin position="591"/>
        <end position="668"/>
    </location>
</feature>
<evidence type="ECO:0000313" key="6">
    <source>
        <dbReference type="EMBL" id="MFC5751881.1"/>
    </source>
</evidence>
<keyword evidence="4" id="KW-0812">Transmembrane</keyword>
<keyword evidence="7" id="KW-1185">Reference proteome</keyword>
<dbReference type="Proteomes" id="UP001596074">
    <property type="component" value="Unassembled WGS sequence"/>
</dbReference>
<dbReference type="InterPro" id="IPR009081">
    <property type="entry name" value="PP-bd_ACP"/>
</dbReference>
<dbReference type="InterPro" id="IPR012728">
    <property type="entry name" value="Pls/PosA_C"/>
</dbReference>
<dbReference type="InterPro" id="IPR042099">
    <property type="entry name" value="ANL_N_sf"/>
</dbReference>
<gene>
    <name evidence="6" type="ORF">ACFPZN_40265</name>
</gene>
<evidence type="ECO:0000256" key="4">
    <source>
        <dbReference type="SAM" id="Phobius"/>
    </source>
</evidence>
<protein>
    <submittedName>
        <fullName evidence="6">Pls/PosA family non-ribosomal peptide synthetase</fullName>
    </submittedName>
</protein>
<accession>A0ABW1AB51</accession>
<name>A0ABW1AB51_9ACTN</name>
<dbReference type="InterPro" id="IPR036736">
    <property type="entry name" value="ACP-like_sf"/>
</dbReference>
<dbReference type="SUPFAM" id="SSF51161">
    <property type="entry name" value="Trimeric LpxA-like enzymes"/>
    <property type="match status" value="3"/>
</dbReference>
<organism evidence="6 7">
    <name type="scientific">Actinomadura rugatobispora</name>
    <dbReference type="NCBI Taxonomy" id="1994"/>
    <lineage>
        <taxon>Bacteria</taxon>
        <taxon>Bacillati</taxon>
        <taxon>Actinomycetota</taxon>
        <taxon>Actinomycetes</taxon>
        <taxon>Streptosporangiales</taxon>
        <taxon>Thermomonosporaceae</taxon>
        <taxon>Actinomadura</taxon>
    </lineage>
</organism>
<keyword evidence="4" id="KW-0472">Membrane</keyword>
<feature type="transmembrane region" description="Helical" evidence="4">
    <location>
        <begin position="984"/>
        <end position="1006"/>
    </location>
</feature>
<dbReference type="InterPro" id="IPR011004">
    <property type="entry name" value="Trimer_LpxA-like_sf"/>
</dbReference>
<dbReference type="InterPro" id="IPR010071">
    <property type="entry name" value="AA_adenyl_dom"/>
</dbReference>
<dbReference type="NCBIfam" id="TIGR01733">
    <property type="entry name" value="AA-adenyl-dom"/>
    <property type="match status" value="1"/>
</dbReference>
<proteinExistence type="predicted"/>
<dbReference type="SUPFAM" id="SSF47336">
    <property type="entry name" value="ACP-like"/>
    <property type="match status" value="1"/>
</dbReference>
<feature type="transmembrane region" description="Helical" evidence="4">
    <location>
        <begin position="1196"/>
        <end position="1219"/>
    </location>
</feature>
<dbReference type="CDD" id="cd05930">
    <property type="entry name" value="A_NRPS"/>
    <property type="match status" value="1"/>
</dbReference>
<evidence type="ECO:0000256" key="3">
    <source>
        <dbReference type="SAM" id="MobiDB-lite"/>
    </source>
</evidence>
<dbReference type="SUPFAM" id="SSF56801">
    <property type="entry name" value="Acetyl-CoA synthetase-like"/>
    <property type="match status" value="1"/>
</dbReference>
<reference evidence="7" key="1">
    <citation type="journal article" date="2019" name="Int. J. Syst. Evol. Microbiol.">
        <title>The Global Catalogue of Microorganisms (GCM) 10K type strain sequencing project: providing services to taxonomists for standard genome sequencing and annotation.</title>
        <authorList>
            <consortium name="The Broad Institute Genomics Platform"/>
            <consortium name="The Broad Institute Genome Sequencing Center for Infectious Disease"/>
            <person name="Wu L."/>
            <person name="Ma J."/>
        </authorList>
    </citation>
    <scope>NUCLEOTIDE SEQUENCE [LARGE SCALE GENOMIC DNA]</scope>
    <source>
        <strain evidence="7">KCTC 42087</strain>
    </source>
</reference>
<dbReference type="NCBIfam" id="TIGR02353">
    <property type="entry name" value="NRPS_term_dom"/>
    <property type="match status" value="1"/>
</dbReference>
<evidence type="ECO:0000256" key="2">
    <source>
        <dbReference type="ARBA" id="ARBA00022553"/>
    </source>
</evidence>
<dbReference type="Pfam" id="PF14602">
    <property type="entry name" value="Hexapep_2"/>
    <property type="match status" value="1"/>
</dbReference>
<dbReference type="Pfam" id="PF00550">
    <property type="entry name" value="PP-binding"/>
    <property type="match status" value="1"/>
</dbReference>
<dbReference type="Gene3D" id="1.10.1200.10">
    <property type="entry name" value="ACP-like"/>
    <property type="match status" value="1"/>
</dbReference>
<feature type="transmembrane region" description="Helical" evidence="4">
    <location>
        <begin position="1231"/>
        <end position="1251"/>
    </location>
</feature>
<feature type="transmembrane region" description="Helical" evidence="4">
    <location>
        <begin position="705"/>
        <end position="729"/>
    </location>
</feature>
<keyword evidence="1" id="KW-0596">Phosphopantetheine</keyword>
<dbReference type="Gene3D" id="3.30.300.30">
    <property type="match status" value="1"/>
</dbReference>